<keyword evidence="4 9" id="KW-0732">Signal</keyword>
<gene>
    <name evidence="11" type="ORF">B0A50_08675</name>
</gene>
<dbReference type="GO" id="GO:0047490">
    <property type="term" value="F:pectin lyase activity"/>
    <property type="evidence" value="ECO:0007669"/>
    <property type="project" value="UniProtKB-EC"/>
</dbReference>
<feature type="chain" id="PRO_5020731987" description="pectin lyase" evidence="9">
    <location>
        <begin position="19"/>
        <end position="379"/>
    </location>
</feature>
<comment type="caution">
    <text evidence="11">The sequence shown here is derived from an EMBL/GenBank/DDBJ whole genome shotgun (WGS) entry which is preliminary data.</text>
</comment>
<dbReference type="Proteomes" id="UP000308549">
    <property type="component" value="Unassembled WGS sequence"/>
</dbReference>
<keyword evidence="5 8" id="KW-0456">Lyase</keyword>
<dbReference type="AlphaFoldDB" id="A0A4U0TJC8"/>
<keyword evidence="3 8" id="KW-0964">Secreted</keyword>
<evidence type="ECO:0000256" key="5">
    <source>
        <dbReference type="ARBA" id="ARBA00023239"/>
    </source>
</evidence>
<dbReference type="InterPro" id="IPR045032">
    <property type="entry name" value="PEL"/>
</dbReference>
<comment type="similarity">
    <text evidence="2 8">Belongs to the polysaccharide lyase 1 family.</text>
</comment>
<feature type="signal peptide" evidence="9">
    <location>
        <begin position="1"/>
        <end position="18"/>
    </location>
</feature>
<dbReference type="GO" id="GO:0000272">
    <property type="term" value="P:polysaccharide catabolic process"/>
    <property type="evidence" value="ECO:0007669"/>
    <property type="project" value="UniProtKB-KW"/>
</dbReference>
<dbReference type="InterPro" id="IPR002022">
    <property type="entry name" value="Pec_lyase"/>
</dbReference>
<dbReference type="FunFam" id="2.160.20.10:FF:000003">
    <property type="entry name" value="Pectin lyase F"/>
    <property type="match status" value="1"/>
</dbReference>
<dbReference type="EC" id="4.2.2.10" evidence="7"/>
<dbReference type="SUPFAM" id="SSF51126">
    <property type="entry name" value="Pectin lyase-like"/>
    <property type="match status" value="1"/>
</dbReference>
<keyword evidence="12" id="KW-1185">Reference proteome</keyword>
<protein>
    <recommendedName>
        <fullName evidence="7">pectin lyase</fullName>
        <ecNumber evidence="7">4.2.2.10</ecNumber>
    </recommendedName>
</protein>
<evidence type="ECO:0000256" key="9">
    <source>
        <dbReference type="SAM" id="SignalP"/>
    </source>
</evidence>
<accession>A0A4U0TJC8</accession>
<evidence type="ECO:0000256" key="7">
    <source>
        <dbReference type="ARBA" id="ARBA00039082"/>
    </source>
</evidence>
<proteinExistence type="inferred from homology"/>
<evidence type="ECO:0000256" key="2">
    <source>
        <dbReference type="ARBA" id="ARBA00010980"/>
    </source>
</evidence>
<organism evidence="11 12">
    <name type="scientific">Salinomyces thailandicus</name>
    <dbReference type="NCBI Taxonomy" id="706561"/>
    <lineage>
        <taxon>Eukaryota</taxon>
        <taxon>Fungi</taxon>
        <taxon>Dikarya</taxon>
        <taxon>Ascomycota</taxon>
        <taxon>Pezizomycotina</taxon>
        <taxon>Dothideomycetes</taxon>
        <taxon>Dothideomycetidae</taxon>
        <taxon>Mycosphaerellales</taxon>
        <taxon>Teratosphaeriaceae</taxon>
        <taxon>Salinomyces</taxon>
    </lineage>
</organism>
<dbReference type="EMBL" id="NAJL01000092">
    <property type="protein sequence ID" value="TKA21938.1"/>
    <property type="molecule type" value="Genomic_DNA"/>
</dbReference>
<name>A0A4U0TJC8_9PEZI</name>
<dbReference type="InterPro" id="IPR011050">
    <property type="entry name" value="Pectin_lyase_fold/virulence"/>
</dbReference>
<comment type="catalytic activity">
    <reaction evidence="6">
        <text>Eliminative cleavage of (1-&gt;4)-alpha-D-galacturonan methyl ester to give oligosaccharides with 4-deoxy-6-O-methyl-alpha-D-galact-4-enuronosyl groups at their non-reducing ends.</text>
        <dbReference type="EC" id="4.2.2.10"/>
    </reaction>
</comment>
<evidence type="ECO:0000259" key="10">
    <source>
        <dbReference type="SMART" id="SM00656"/>
    </source>
</evidence>
<evidence type="ECO:0000256" key="6">
    <source>
        <dbReference type="ARBA" id="ARBA00036818"/>
    </source>
</evidence>
<dbReference type="PANTHER" id="PTHR31683:SF16">
    <property type="entry name" value="PECTIN LYASE A-RELATED"/>
    <property type="match status" value="1"/>
</dbReference>
<keyword evidence="8" id="KW-0119">Carbohydrate metabolism</keyword>
<feature type="domain" description="Pectate lyase" evidence="10">
    <location>
        <begin position="93"/>
        <end position="302"/>
    </location>
</feature>
<evidence type="ECO:0000313" key="11">
    <source>
        <dbReference type="EMBL" id="TKA21938.1"/>
    </source>
</evidence>
<dbReference type="GO" id="GO:0030570">
    <property type="term" value="F:pectate lyase activity"/>
    <property type="evidence" value="ECO:0007669"/>
    <property type="project" value="InterPro"/>
</dbReference>
<dbReference type="OrthoDB" id="1637350at2759"/>
<dbReference type="GO" id="GO:0005576">
    <property type="term" value="C:extracellular region"/>
    <property type="evidence" value="ECO:0007669"/>
    <property type="project" value="UniProtKB-SubCell"/>
</dbReference>
<dbReference type="SMART" id="SM00656">
    <property type="entry name" value="Amb_all"/>
    <property type="match status" value="1"/>
</dbReference>
<dbReference type="Pfam" id="PF00544">
    <property type="entry name" value="Pectate_lyase_4"/>
    <property type="match status" value="1"/>
</dbReference>
<keyword evidence="8" id="KW-0624">Polysaccharide degradation</keyword>
<dbReference type="InterPro" id="IPR012334">
    <property type="entry name" value="Pectin_lyas_fold"/>
</dbReference>
<comment type="subcellular location">
    <subcellularLocation>
        <location evidence="1 8">Secreted</location>
    </subcellularLocation>
</comment>
<evidence type="ECO:0000313" key="12">
    <source>
        <dbReference type="Proteomes" id="UP000308549"/>
    </source>
</evidence>
<evidence type="ECO:0000256" key="4">
    <source>
        <dbReference type="ARBA" id="ARBA00022729"/>
    </source>
</evidence>
<evidence type="ECO:0000256" key="3">
    <source>
        <dbReference type="ARBA" id="ARBA00022525"/>
    </source>
</evidence>
<sequence>MKTAILSVLAAQAATIAAVSVSGSAEGFATGVTGGGDATAVYPTTTDELVSYLGDDEARVIVLQQTFDFRDTEGTTTATGCAPWGTASGCQVAIDQNDWCENYEPDAPSVSVTYDNAGTLGITVASDKSIIGDGDSGIILGKGLRLVSGVSNIIIQNIAITDINAEYVWGGDAITLDGADLVWIDHVTTARIGRQHIVLGTDTDSRVTISNNYINGYSDYSATCDNHHYWALYFTGAADQVTMKGNYIYYTSGRSPKVGGSGSTLLHAVNNYWYDNSGHAFEVGDGAEVVAEGNVFQNVDTPIEADATGEIFTVGSAGADCDSAFGRDCVQNAFGSSGDFDSTSSDDFISDFSGYTIASAASTDGLADSIVSNAGQGNL</sequence>
<evidence type="ECO:0000256" key="1">
    <source>
        <dbReference type="ARBA" id="ARBA00004613"/>
    </source>
</evidence>
<reference evidence="11 12" key="1">
    <citation type="submission" date="2017-03" db="EMBL/GenBank/DDBJ databases">
        <title>Genomes of endolithic fungi from Antarctica.</title>
        <authorList>
            <person name="Coleine C."/>
            <person name="Masonjones S."/>
            <person name="Stajich J.E."/>
        </authorList>
    </citation>
    <scope>NUCLEOTIDE SEQUENCE [LARGE SCALE GENOMIC DNA]</scope>
    <source>
        <strain evidence="11 12">CCFEE 6315</strain>
    </source>
</reference>
<dbReference type="PANTHER" id="PTHR31683">
    <property type="entry name" value="PECTATE LYASE 18-RELATED"/>
    <property type="match status" value="1"/>
</dbReference>
<dbReference type="Gene3D" id="2.160.20.10">
    <property type="entry name" value="Single-stranded right-handed beta-helix, Pectin lyase-like"/>
    <property type="match status" value="1"/>
</dbReference>
<evidence type="ECO:0000256" key="8">
    <source>
        <dbReference type="RuleBase" id="RU361173"/>
    </source>
</evidence>